<dbReference type="Gene3D" id="3.30.530.20">
    <property type="match status" value="1"/>
</dbReference>
<protein>
    <submittedName>
        <fullName evidence="3">ATPase</fullName>
    </submittedName>
</protein>
<feature type="domain" description="Activator of Hsp90 ATPase homologue 1/2-like C-terminal" evidence="2">
    <location>
        <begin position="13"/>
        <end position="150"/>
    </location>
</feature>
<reference evidence="3 4" key="1">
    <citation type="submission" date="2018-08" db="EMBL/GenBank/DDBJ databases">
        <title>Isolation, diversity and antifungal activity of Actinobacteria from cow dung.</title>
        <authorList>
            <person name="Ling L."/>
        </authorList>
    </citation>
    <scope>NUCLEOTIDE SEQUENCE [LARGE SCALE GENOMIC DNA]</scope>
    <source>
        <strain evidence="3 4">NEAU-LLE</strain>
    </source>
</reference>
<dbReference type="Proteomes" id="UP000262172">
    <property type="component" value="Unassembled WGS sequence"/>
</dbReference>
<accession>A0A371NYE0</accession>
<evidence type="ECO:0000313" key="4">
    <source>
        <dbReference type="Proteomes" id="UP000262172"/>
    </source>
</evidence>
<dbReference type="InterPro" id="IPR013538">
    <property type="entry name" value="ASHA1/2-like_C"/>
</dbReference>
<sequence>MTRTDEATMMIDASSVRVYKALSDPEALERWLPPDGMTGRVANYDLREGGASRIVLRYEGDEPGKAGDGTDVVEGTFVEVTPGVRIVQDFDFVSDDPAFAGTMRMTWEVTARGAASEVVFRAENVPSGISAEDHRAGLEASLRNLAEYVGG</sequence>
<dbReference type="AlphaFoldDB" id="A0A371NYE0"/>
<evidence type="ECO:0000313" key="3">
    <source>
        <dbReference type="EMBL" id="REJ08716.1"/>
    </source>
</evidence>
<dbReference type="Pfam" id="PF08327">
    <property type="entry name" value="AHSA1"/>
    <property type="match status" value="1"/>
</dbReference>
<gene>
    <name evidence="3" type="ORF">DY023_00490</name>
</gene>
<comment type="similarity">
    <text evidence="1">Belongs to the AHA1 family.</text>
</comment>
<keyword evidence="4" id="KW-1185">Reference proteome</keyword>
<proteinExistence type="inferred from homology"/>
<dbReference type="InterPro" id="IPR023393">
    <property type="entry name" value="START-like_dom_sf"/>
</dbReference>
<comment type="caution">
    <text evidence="3">The sequence shown here is derived from an EMBL/GenBank/DDBJ whole genome shotgun (WGS) entry which is preliminary data.</text>
</comment>
<evidence type="ECO:0000256" key="1">
    <source>
        <dbReference type="ARBA" id="ARBA00006817"/>
    </source>
</evidence>
<organism evidence="3 4">
    <name type="scientific">Microbacterium bovistercoris</name>
    <dbReference type="NCBI Taxonomy" id="2293570"/>
    <lineage>
        <taxon>Bacteria</taxon>
        <taxon>Bacillati</taxon>
        <taxon>Actinomycetota</taxon>
        <taxon>Actinomycetes</taxon>
        <taxon>Micrococcales</taxon>
        <taxon>Microbacteriaceae</taxon>
        <taxon>Microbacterium</taxon>
    </lineage>
</organism>
<evidence type="ECO:0000259" key="2">
    <source>
        <dbReference type="Pfam" id="PF08327"/>
    </source>
</evidence>
<dbReference type="OrthoDB" id="9786557at2"/>
<name>A0A371NYE0_9MICO</name>
<dbReference type="RefSeq" id="WP_116240386.1">
    <property type="nucleotide sequence ID" value="NZ_QUAB01000009.1"/>
</dbReference>
<dbReference type="EMBL" id="QUAB01000009">
    <property type="protein sequence ID" value="REJ08716.1"/>
    <property type="molecule type" value="Genomic_DNA"/>
</dbReference>
<dbReference type="SUPFAM" id="SSF55961">
    <property type="entry name" value="Bet v1-like"/>
    <property type="match status" value="1"/>
</dbReference>